<keyword evidence="2" id="KW-1185">Reference proteome</keyword>
<reference evidence="1 2" key="1">
    <citation type="submission" date="2019-04" db="EMBL/GenBank/DDBJ databases">
        <title>Herbidospora sp. NEAU-GS14.nov., a novel actinomycete isolated from soil.</title>
        <authorList>
            <person name="Han L."/>
        </authorList>
    </citation>
    <scope>NUCLEOTIDE SEQUENCE [LARGE SCALE GENOMIC DNA]</scope>
    <source>
        <strain evidence="1 2">NEAU-GS14</strain>
    </source>
</reference>
<name>A0A4V5V0J7_9ACTN</name>
<sequence length="97" mass="10924">MIDEREILEALRATDERLVAEQDLTPVQLILRDRPETGVTVLRRAYEMGGDILNAWDVLASALTIQKSVEAVLEHLGHDLGMTILRKVAELKYNAKL</sequence>
<organism evidence="1 2">
    <name type="scientific">Herbidospora galbida</name>
    <dbReference type="NCBI Taxonomy" id="2575442"/>
    <lineage>
        <taxon>Bacteria</taxon>
        <taxon>Bacillati</taxon>
        <taxon>Actinomycetota</taxon>
        <taxon>Actinomycetes</taxon>
        <taxon>Streptosporangiales</taxon>
        <taxon>Streptosporangiaceae</taxon>
        <taxon>Herbidospora</taxon>
    </lineage>
</organism>
<dbReference type="Proteomes" id="UP000308705">
    <property type="component" value="Unassembled WGS sequence"/>
</dbReference>
<dbReference type="EMBL" id="SZQA01000033">
    <property type="protein sequence ID" value="TKK84623.1"/>
    <property type="molecule type" value="Genomic_DNA"/>
</dbReference>
<accession>A0A4V5V0J7</accession>
<proteinExistence type="predicted"/>
<dbReference type="AlphaFoldDB" id="A0A4V5V0J7"/>
<dbReference type="RefSeq" id="WP_137250207.1">
    <property type="nucleotide sequence ID" value="NZ_SZQA01000033.1"/>
</dbReference>
<gene>
    <name evidence="1" type="ORF">FDA94_28760</name>
</gene>
<evidence type="ECO:0000313" key="1">
    <source>
        <dbReference type="EMBL" id="TKK84623.1"/>
    </source>
</evidence>
<protein>
    <submittedName>
        <fullName evidence="1">Uncharacterized protein</fullName>
    </submittedName>
</protein>
<evidence type="ECO:0000313" key="2">
    <source>
        <dbReference type="Proteomes" id="UP000308705"/>
    </source>
</evidence>
<comment type="caution">
    <text evidence="1">The sequence shown here is derived from an EMBL/GenBank/DDBJ whole genome shotgun (WGS) entry which is preliminary data.</text>
</comment>